<dbReference type="EMBL" id="SMJU01000002">
    <property type="protein sequence ID" value="TDB67902.1"/>
    <property type="molecule type" value="Genomic_DNA"/>
</dbReference>
<dbReference type="InterPro" id="IPR014284">
    <property type="entry name" value="RNA_pol_sigma-70_dom"/>
</dbReference>
<dbReference type="PANTHER" id="PTHR43133:SF46">
    <property type="entry name" value="RNA POLYMERASE SIGMA-70 FACTOR ECF SUBFAMILY"/>
    <property type="match status" value="1"/>
</dbReference>
<gene>
    <name evidence="7" type="ORF">EZE20_02960</name>
</gene>
<dbReference type="SUPFAM" id="SSF88659">
    <property type="entry name" value="Sigma3 and sigma4 domains of RNA polymerase sigma factors"/>
    <property type="match status" value="1"/>
</dbReference>
<dbReference type="NCBIfam" id="TIGR02937">
    <property type="entry name" value="sigma70-ECF"/>
    <property type="match status" value="1"/>
</dbReference>
<dbReference type="OrthoDB" id="1524077at2"/>
<dbReference type="InterPro" id="IPR013325">
    <property type="entry name" value="RNA_pol_sigma_r2"/>
</dbReference>
<evidence type="ECO:0000313" key="7">
    <source>
        <dbReference type="EMBL" id="TDB67902.1"/>
    </source>
</evidence>
<feature type="domain" description="RNA polymerase sigma factor 70 region 4 type 2" evidence="6">
    <location>
        <begin position="152"/>
        <end position="202"/>
    </location>
</feature>
<evidence type="ECO:0000256" key="1">
    <source>
        <dbReference type="ARBA" id="ARBA00010641"/>
    </source>
</evidence>
<dbReference type="InterPro" id="IPR000792">
    <property type="entry name" value="Tscrpt_reg_LuxR_C"/>
</dbReference>
<dbReference type="GO" id="GO:0016987">
    <property type="term" value="F:sigma factor activity"/>
    <property type="evidence" value="ECO:0007669"/>
    <property type="project" value="UniProtKB-KW"/>
</dbReference>
<dbReference type="Gene3D" id="1.10.10.10">
    <property type="entry name" value="Winged helix-like DNA-binding domain superfamily/Winged helix DNA-binding domain"/>
    <property type="match status" value="1"/>
</dbReference>
<feature type="domain" description="RNA polymerase sigma-70 region 2" evidence="5">
    <location>
        <begin position="54"/>
        <end position="119"/>
    </location>
</feature>
<evidence type="ECO:0000256" key="2">
    <source>
        <dbReference type="ARBA" id="ARBA00023015"/>
    </source>
</evidence>
<dbReference type="InterPro" id="IPR036388">
    <property type="entry name" value="WH-like_DNA-bd_sf"/>
</dbReference>
<sequence length="220" mass="25858">MPKKSYQPLNESVFQKIREPLLDQRKNDSEETDLSESMIRKAFQANPNDGILCLFHCYHALLCSHAVRFVSSRAIAEDIVSDIFYEFHSRDLYQTITISFRAYLFTAVRNRAFDYVRREMQRSNSLEHASHVTIQPGQEPDSITQYEDLYHDVESAIDSMPIKRRQIYIMHRFDGRKSQEIAAELGISVRTVEAHLYQALRQIKNQLSAKWFMLLLFFLD</sequence>
<dbReference type="InterPro" id="IPR013249">
    <property type="entry name" value="RNA_pol_sigma70_r4_t2"/>
</dbReference>
<dbReference type="Pfam" id="PF08281">
    <property type="entry name" value="Sigma70_r4_2"/>
    <property type="match status" value="1"/>
</dbReference>
<comment type="caution">
    <text evidence="7">The sequence shown here is derived from an EMBL/GenBank/DDBJ whole genome shotgun (WGS) entry which is preliminary data.</text>
</comment>
<dbReference type="AlphaFoldDB" id="A0A4R4KLS6"/>
<accession>A0A4R4KLS6</accession>
<evidence type="ECO:0000259" key="5">
    <source>
        <dbReference type="Pfam" id="PF04542"/>
    </source>
</evidence>
<organism evidence="7 8">
    <name type="scientific">Arundinibacter roseus</name>
    <dbReference type="NCBI Taxonomy" id="2070510"/>
    <lineage>
        <taxon>Bacteria</taxon>
        <taxon>Pseudomonadati</taxon>
        <taxon>Bacteroidota</taxon>
        <taxon>Cytophagia</taxon>
        <taxon>Cytophagales</taxon>
        <taxon>Spirosomataceae</taxon>
        <taxon>Arundinibacter</taxon>
    </lineage>
</organism>
<keyword evidence="4" id="KW-0804">Transcription</keyword>
<reference evidence="7 8" key="1">
    <citation type="submission" date="2019-02" db="EMBL/GenBank/DDBJ databases">
        <title>Arundinibacter roseus gen. nov., sp. nov., a new member of the family Cytophagaceae.</title>
        <authorList>
            <person name="Szuroczki S."/>
            <person name="Khayer B."/>
            <person name="Sproer C."/>
            <person name="Toumi M."/>
            <person name="Szabo A."/>
            <person name="Felfoldi T."/>
            <person name="Schumann P."/>
            <person name="Toth E."/>
        </authorList>
    </citation>
    <scope>NUCLEOTIDE SEQUENCE [LARGE SCALE GENOMIC DNA]</scope>
    <source>
        <strain evidence="7 8">DMA-k-7a</strain>
    </source>
</reference>
<comment type="similarity">
    <text evidence="1">Belongs to the sigma-70 factor family. ECF subfamily.</text>
</comment>
<protein>
    <submittedName>
        <fullName evidence="7">RNA polymerase sigma-70 factor</fullName>
    </submittedName>
</protein>
<dbReference type="InterPro" id="IPR014327">
    <property type="entry name" value="RNA_pol_sigma70_bacteroid"/>
</dbReference>
<evidence type="ECO:0000259" key="6">
    <source>
        <dbReference type="Pfam" id="PF08281"/>
    </source>
</evidence>
<keyword evidence="2" id="KW-0805">Transcription regulation</keyword>
<dbReference type="SUPFAM" id="SSF88946">
    <property type="entry name" value="Sigma2 domain of RNA polymerase sigma factors"/>
    <property type="match status" value="1"/>
</dbReference>
<dbReference type="InterPro" id="IPR039425">
    <property type="entry name" value="RNA_pol_sigma-70-like"/>
</dbReference>
<dbReference type="Gene3D" id="1.10.1740.10">
    <property type="match status" value="1"/>
</dbReference>
<keyword evidence="8" id="KW-1185">Reference proteome</keyword>
<dbReference type="CDD" id="cd06171">
    <property type="entry name" value="Sigma70_r4"/>
    <property type="match status" value="1"/>
</dbReference>
<name>A0A4R4KLS6_9BACT</name>
<evidence type="ECO:0000256" key="3">
    <source>
        <dbReference type="ARBA" id="ARBA00023082"/>
    </source>
</evidence>
<dbReference type="InterPro" id="IPR007627">
    <property type="entry name" value="RNA_pol_sigma70_r2"/>
</dbReference>
<dbReference type="NCBIfam" id="TIGR02985">
    <property type="entry name" value="Sig70_bacteroi1"/>
    <property type="match status" value="1"/>
</dbReference>
<dbReference type="Pfam" id="PF04542">
    <property type="entry name" value="Sigma70_r2"/>
    <property type="match status" value="1"/>
</dbReference>
<dbReference type="Proteomes" id="UP000295706">
    <property type="component" value="Unassembled WGS sequence"/>
</dbReference>
<dbReference type="GO" id="GO:0006352">
    <property type="term" value="P:DNA-templated transcription initiation"/>
    <property type="evidence" value="ECO:0007669"/>
    <property type="project" value="InterPro"/>
</dbReference>
<keyword evidence="3" id="KW-0731">Sigma factor</keyword>
<dbReference type="RefSeq" id="WP_132114346.1">
    <property type="nucleotide sequence ID" value="NZ_SMJU01000002.1"/>
</dbReference>
<dbReference type="InterPro" id="IPR013324">
    <property type="entry name" value="RNA_pol_sigma_r3/r4-like"/>
</dbReference>
<evidence type="ECO:0000313" key="8">
    <source>
        <dbReference type="Proteomes" id="UP000295706"/>
    </source>
</evidence>
<evidence type="ECO:0000256" key="4">
    <source>
        <dbReference type="ARBA" id="ARBA00023163"/>
    </source>
</evidence>
<proteinExistence type="inferred from homology"/>
<dbReference type="GO" id="GO:0003677">
    <property type="term" value="F:DNA binding"/>
    <property type="evidence" value="ECO:0007669"/>
    <property type="project" value="InterPro"/>
</dbReference>
<dbReference type="PRINTS" id="PR00038">
    <property type="entry name" value="HTHLUXR"/>
</dbReference>
<dbReference type="PANTHER" id="PTHR43133">
    <property type="entry name" value="RNA POLYMERASE ECF-TYPE SIGMA FACTO"/>
    <property type="match status" value="1"/>
</dbReference>